<dbReference type="PANTHER" id="PTHR38138:SF1">
    <property type="entry name" value="ARCHAEAL TYPE IV PILIN N-TERMINAL DOMAIN-CONTAINING PROTEIN"/>
    <property type="match status" value="1"/>
</dbReference>
<evidence type="ECO:0000256" key="1">
    <source>
        <dbReference type="SAM" id="Phobius"/>
    </source>
</evidence>
<keyword evidence="1" id="KW-1133">Transmembrane helix</keyword>
<sequence>MHASDADGRGVAPVIGVVLMVAITVLLASTAAVFFFEFGNDSGSNMTPTASFNTDYENDTSDTVTLSHHSGDALDTSRLTLVVSEAKATNGSSLPGVNKRYSVDSLVAQSELSAGSSITVSNSTLSAGTDLNLGTATVKLVWESSGSTSTTLVEWSGSDN</sequence>
<dbReference type="RefSeq" id="WP_229122099.1">
    <property type="nucleotide sequence ID" value="NZ_CP064791.1"/>
</dbReference>
<keyword evidence="3" id="KW-0966">Cell projection</keyword>
<keyword evidence="1" id="KW-0812">Transmembrane</keyword>
<evidence type="ECO:0000313" key="3">
    <source>
        <dbReference type="EMBL" id="QSG14156.1"/>
    </source>
</evidence>
<feature type="domain" description="Archaeal Type IV pilin N-terminal" evidence="2">
    <location>
        <begin position="9"/>
        <end position="86"/>
    </location>
</feature>
<evidence type="ECO:0000313" key="4">
    <source>
        <dbReference type="Proteomes" id="UP000663292"/>
    </source>
</evidence>
<keyword evidence="1" id="KW-0472">Membrane</keyword>
<dbReference type="PANTHER" id="PTHR38138">
    <property type="entry name" value="VNG6441H"/>
    <property type="match status" value="1"/>
</dbReference>
<protein>
    <submittedName>
        <fullName evidence="3">Pilin/Flagellin, FlaG/FlaF family</fullName>
    </submittedName>
</protein>
<feature type="transmembrane region" description="Helical" evidence="1">
    <location>
        <begin position="12"/>
        <end position="36"/>
    </location>
</feature>
<dbReference type="EMBL" id="CP064791">
    <property type="protein sequence ID" value="QSG14156.1"/>
    <property type="molecule type" value="Genomic_DNA"/>
</dbReference>
<gene>
    <name evidence="3" type="ORF">HSEST_0609</name>
</gene>
<evidence type="ECO:0000259" key="2">
    <source>
        <dbReference type="Pfam" id="PF07790"/>
    </source>
</evidence>
<keyword evidence="3" id="KW-0969">Cilium</keyword>
<keyword evidence="4" id="KW-1185">Reference proteome</keyword>
<accession>A0A897NVK2</accession>
<dbReference type="GeneID" id="68857249"/>
<proteinExistence type="predicted"/>
<dbReference type="Pfam" id="PF07790">
    <property type="entry name" value="Pilin_N"/>
    <property type="match status" value="1"/>
</dbReference>
<organism evidence="3 4">
    <name type="scientific">Halapricum desulfuricans</name>
    <dbReference type="NCBI Taxonomy" id="2841257"/>
    <lineage>
        <taxon>Archaea</taxon>
        <taxon>Methanobacteriati</taxon>
        <taxon>Methanobacteriota</taxon>
        <taxon>Stenosarchaea group</taxon>
        <taxon>Halobacteria</taxon>
        <taxon>Halobacteriales</taxon>
        <taxon>Haloarculaceae</taxon>
        <taxon>Halapricum</taxon>
    </lineage>
</organism>
<dbReference type="InterPro" id="IPR012859">
    <property type="entry name" value="Pilin_N_archaeal"/>
</dbReference>
<dbReference type="Proteomes" id="UP000663292">
    <property type="component" value="Chromosome"/>
</dbReference>
<keyword evidence="3" id="KW-0282">Flagellum</keyword>
<name>A0A897NVK2_9EURY</name>
<dbReference type="AlphaFoldDB" id="A0A897NVK2"/>
<dbReference type="InterPro" id="IPR013373">
    <property type="entry name" value="Flagellin/pilin_N_arc"/>
</dbReference>
<reference evidence="3 4" key="1">
    <citation type="submission" date="2020-11" db="EMBL/GenBank/DDBJ databases">
        <title>Carbohydrate-dependent, anaerobic sulfur respiration: A novel catabolism in halophilic archaea.</title>
        <authorList>
            <person name="Sorokin D.Y."/>
            <person name="Messina E."/>
            <person name="Smedile F."/>
            <person name="La Cono V."/>
            <person name="Hallsworth J.E."/>
            <person name="Yakimov M.M."/>
        </authorList>
    </citation>
    <scope>NUCLEOTIDE SEQUENCE [LARGE SCALE GENOMIC DNA]</scope>
    <source>
        <strain evidence="3 4">HSR-Est</strain>
    </source>
</reference>
<dbReference type="NCBIfam" id="TIGR02537">
    <property type="entry name" value="arch_flag_Nterm"/>
    <property type="match status" value="1"/>
</dbReference>